<feature type="region of interest" description="Disordered" evidence="1">
    <location>
        <begin position="72"/>
        <end position="91"/>
    </location>
</feature>
<feature type="compositionally biased region" description="Basic and acidic residues" evidence="1">
    <location>
        <begin position="80"/>
        <end position="91"/>
    </location>
</feature>
<evidence type="ECO:0000313" key="3">
    <source>
        <dbReference type="Proteomes" id="UP001341840"/>
    </source>
</evidence>
<evidence type="ECO:0000313" key="2">
    <source>
        <dbReference type="EMBL" id="MED6112127.1"/>
    </source>
</evidence>
<keyword evidence="3" id="KW-1185">Reference proteome</keyword>
<evidence type="ECO:0000256" key="1">
    <source>
        <dbReference type="SAM" id="MobiDB-lite"/>
    </source>
</evidence>
<accession>A0ABU6QJI6</accession>
<name>A0ABU6QJI6_9FABA</name>
<gene>
    <name evidence="2" type="ORF">PIB30_058857</name>
</gene>
<proteinExistence type="predicted"/>
<reference evidence="2 3" key="1">
    <citation type="journal article" date="2023" name="Plants (Basel)">
        <title>Bridging the Gap: Combining Genomics and Transcriptomics Approaches to Understand Stylosanthes scabra, an Orphan Legume from the Brazilian Caatinga.</title>
        <authorList>
            <person name="Ferreira-Neto J.R.C."/>
            <person name="da Silva M.D."/>
            <person name="Binneck E."/>
            <person name="de Melo N.F."/>
            <person name="da Silva R.H."/>
            <person name="de Melo A.L.T.M."/>
            <person name="Pandolfi V."/>
            <person name="Bustamante F.O."/>
            <person name="Brasileiro-Vidal A.C."/>
            <person name="Benko-Iseppon A.M."/>
        </authorList>
    </citation>
    <scope>NUCLEOTIDE SEQUENCE [LARGE SCALE GENOMIC DNA]</scope>
    <source>
        <tissue evidence="2">Leaves</tissue>
    </source>
</reference>
<protein>
    <recommendedName>
        <fullName evidence="4">Reverse transcriptase domain-containing protein</fullName>
    </recommendedName>
</protein>
<comment type="caution">
    <text evidence="2">The sequence shown here is derived from an EMBL/GenBank/DDBJ whole genome shotgun (WGS) entry which is preliminary data.</text>
</comment>
<organism evidence="2 3">
    <name type="scientific">Stylosanthes scabra</name>
    <dbReference type="NCBI Taxonomy" id="79078"/>
    <lineage>
        <taxon>Eukaryota</taxon>
        <taxon>Viridiplantae</taxon>
        <taxon>Streptophyta</taxon>
        <taxon>Embryophyta</taxon>
        <taxon>Tracheophyta</taxon>
        <taxon>Spermatophyta</taxon>
        <taxon>Magnoliopsida</taxon>
        <taxon>eudicotyledons</taxon>
        <taxon>Gunneridae</taxon>
        <taxon>Pentapetalae</taxon>
        <taxon>rosids</taxon>
        <taxon>fabids</taxon>
        <taxon>Fabales</taxon>
        <taxon>Fabaceae</taxon>
        <taxon>Papilionoideae</taxon>
        <taxon>50 kb inversion clade</taxon>
        <taxon>dalbergioids sensu lato</taxon>
        <taxon>Dalbergieae</taxon>
        <taxon>Pterocarpus clade</taxon>
        <taxon>Stylosanthes</taxon>
    </lineage>
</organism>
<dbReference type="Proteomes" id="UP001341840">
    <property type="component" value="Unassembled WGS sequence"/>
</dbReference>
<evidence type="ECO:0008006" key="4">
    <source>
        <dbReference type="Google" id="ProtNLM"/>
    </source>
</evidence>
<sequence>MLKSRWEGPYKVKNIFPYGMVELEQEPGKPTFKVNGHIVKRYHEQYNNKEQIAPMQSHALIAWPYEPQVPQNGASVQGVHPDDPTARPRGHEIPSWMLSVRAIARLVRPRGTPMRAHGGTSCSRPKLSFQACVRTLQLVRPHRAQN</sequence>
<dbReference type="EMBL" id="JASCZI010000500">
    <property type="protein sequence ID" value="MED6112127.1"/>
    <property type="molecule type" value="Genomic_DNA"/>
</dbReference>